<dbReference type="AlphaFoldDB" id="X1C2R3"/>
<dbReference type="EMBL" id="BART01018239">
    <property type="protein sequence ID" value="GAG87647.1"/>
    <property type="molecule type" value="Genomic_DNA"/>
</dbReference>
<organism evidence="2">
    <name type="scientific">marine sediment metagenome</name>
    <dbReference type="NCBI Taxonomy" id="412755"/>
    <lineage>
        <taxon>unclassified sequences</taxon>
        <taxon>metagenomes</taxon>
        <taxon>ecological metagenomes</taxon>
    </lineage>
</organism>
<sequence length="164" mass="17385">MAFPTTGLLDDFNRGNTGPPPSADWEQLVDVGEGEWKVVGTECVVDSVDLGIGTNYWDKTSFGPDSECYATVITKAANNYSISIWARIDNEGSVNVTAYLVAHMTSSSEDEFSIVRFESEGLALELGLALGDSLDDGLIEGDSEDDGLPATTVPPLKSSKTGAV</sequence>
<name>X1C2R3_9ZZZZ</name>
<feature type="region of interest" description="Disordered" evidence="1">
    <location>
        <begin position="140"/>
        <end position="164"/>
    </location>
</feature>
<feature type="region of interest" description="Disordered" evidence="1">
    <location>
        <begin position="1"/>
        <end position="23"/>
    </location>
</feature>
<protein>
    <submittedName>
        <fullName evidence="2">Uncharacterized protein</fullName>
    </submittedName>
</protein>
<accession>X1C2R3</accession>
<reference evidence="2" key="1">
    <citation type="journal article" date="2014" name="Front. Microbiol.">
        <title>High frequency of phylogenetically diverse reductive dehalogenase-homologous genes in deep subseafloor sedimentary metagenomes.</title>
        <authorList>
            <person name="Kawai M."/>
            <person name="Futagami T."/>
            <person name="Toyoda A."/>
            <person name="Takaki Y."/>
            <person name="Nishi S."/>
            <person name="Hori S."/>
            <person name="Arai W."/>
            <person name="Tsubouchi T."/>
            <person name="Morono Y."/>
            <person name="Uchiyama I."/>
            <person name="Ito T."/>
            <person name="Fujiyama A."/>
            <person name="Inagaki F."/>
            <person name="Takami H."/>
        </authorList>
    </citation>
    <scope>NUCLEOTIDE SEQUENCE</scope>
    <source>
        <strain evidence="2">Expedition CK06-06</strain>
    </source>
</reference>
<proteinExistence type="predicted"/>
<gene>
    <name evidence="2" type="ORF">S01H4_34468</name>
</gene>
<evidence type="ECO:0000256" key="1">
    <source>
        <dbReference type="SAM" id="MobiDB-lite"/>
    </source>
</evidence>
<evidence type="ECO:0000313" key="2">
    <source>
        <dbReference type="EMBL" id="GAG87647.1"/>
    </source>
</evidence>
<comment type="caution">
    <text evidence="2">The sequence shown here is derived from an EMBL/GenBank/DDBJ whole genome shotgun (WGS) entry which is preliminary data.</text>
</comment>